<reference evidence="1" key="1">
    <citation type="submission" date="2020-10" db="EMBL/GenBank/DDBJ databases">
        <authorList>
            <person name="Gilroy R."/>
        </authorList>
    </citation>
    <scope>NUCLEOTIDE SEQUENCE</scope>
    <source>
        <strain evidence="1">1383</strain>
    </source>
</reference>
<dbReference type="AlphaFoldDB" id="A0A9D1HAX1"/>
<evidence type="ECO:0000313" key="2">
    <source>
        <dbReference type="Proteomes" id="UP000824161"/>
    </source>
</evidence>
<accession>A0A9D1HAX1</accession>
<comment type="caution">
    <text evidence="1">The sequence shown here is derived from an EMBL/GenBank/DDBJ whole genome shotgun (WGS) entry which is preliminary data.</text>
</comment>
<proteinExistence type="predicted"/>
<dbReference type="InterPro" id="IPR011010">
    <property type="entry name" value="DNA_brk_join_enz"/>
</dbReference>
<dbReference type="SUPFAM" id="SSF56349">
    <property type="entry name" value="DNA breaking-rejoining enzymes"/>
    <property type="match status" value="1"/>
</dbReference>
<dbReference type="Proteomes" id="UP000824161">
    <property type="component" value="Unassembled WGS sequence"/>
</dbReference>
<evidence type="ECO:0000313" key="1">
    <source>
        <dbReference type="EMBL" id="HIT98199.1"/>
    </source>
</evidence>
<organism evidence="1 2">
    <name type="scientific">Candidatus Merdimorpha stercoravium</name>
    <dbReference type="NCBI Taxonomy" id="2840863"/>
    <lineage>
        <taxon>Bacteria</taxon>
        <taxon>Pseudomonadati</taxon>
        <taxon>Bacteroidota</taxon>
        <taxon>Flavobacteriia</taxon>
        <taxon>Flavobacteriales</taxon>
        <taxon>Candidatus Merdimorpha</taxon>
    </lineage>
</organism>
<dbReference type="GO" id="GO:0003677">
    <property type="term" value="F:DNA binding"/>
    <property type="evidence" value="ECO:0007669"/>
    <property type="project" value="InterPro"/>
</dbReference>
<protein>
    <submittedName>
        <fullName evidence="1">Uncharacterized protein</fullName>
    </submittedName>
</protein>
<sequence length="130" mass="14775">MTYTIFSNGRITSDPFASFHINVAYRDRRFLSESELQAVMKVYVPNHKTAVVQDISVFCCFTGLAYADVKKLTHDDIHTDERDGLWIVNHCQKAGTPFRVKLLPVAKRLRGTGTCTCRKTAYFRSKIGNP</sequence>
<name>A0A9D1HAX1_9FLAO</name>
<reference evidence="1" key="2">
    <citation type="journal article" date="2021" name="PeerJ">
        <title>Extensive microbial diversity within the chicken gut microbiome revealed by metagenomics and culture.</title>
        <authorList>
            <person name="Gilroy R."/>
            <person name="Ravi A."/>
            <person name="Getino M."/>
            <person name="Pursley I."/>
            <person name="Horton D.L."/>
            <person name="Alikhan N.F."/>
            <person name="Baker D."/>
            <person name="Gharbi K."/>
            <person name="Hall N."/>
            <person name="Watson M."/>
            <person name="Adriaenssens E.M."/>
            <person name="Foster-Nyarko E."/>
            <person name="Jarju S."/>
            <person name="Secka A."/>
            <person name="Antonio M."/>
            <person name="Oren A."/>
            <person name="Chaudhuri R.R."/>
            <person name="La Ragione R."/>
            <person name="Hildebrand F."/>
            <person name="Pallen M.J."/>
        </authorList>
    </citation>
    <scope>NUCLEOTIDE SEQUENCE</scope>
    <source>
        <strain evidence="1">1383</strain>
    </source>
</reference>
<gene>
    <name evidence="1" type="ORF">IAC44_05095</name>
</gene>
<dbReference type="EMBL" id="DVLY01000122">
    <property type="protein sequence ID" value="HIT98199.1"/>
    <property type="molecule type" value="Genomic_DNA"/>
</dbReference>